<evidence type="ECO:0000313" key="3">
    <source>
        <dbReference type="Proteomes" id="UP000298313"/>
    </source>
</evidence>
<feature type="domain" description="WsaF C-terminal" evidence="1">
    <location>
        <begin position="240"/>
        <end position="360"/>
    </location>
</feature>
<dbReference type="OrthoDB" id="7615426at2"/>
<dbReference type="Pfam" id="PF22772">
    <property type="entry name" value="WsaF_C"/>
    <property type="match status" value="1"/>
</dbReference>
<evidence type="ECO:0000259" key="1">
    <source>
        <dbReference type="Pfam" id="PF22772"/>
    </source>
</evidence>
<accession>A0A4R9BAD3</accession>
<comment type="caution">
    <text evidence="2">The sequence shown here is derived from an EMBL/GenBank/DDBJ whole genome shotgun (WGS) entry which is preliminary data.</text>
</comment>
<dbReference type="SUPFAM" id="SSF53756">
    <property type="entry name" value="UDP-Glycosyltransferase/glycogen phosphorylase"/>
    <property type="match status" value="1"/>
</dbReference>
<organism evidence="2 3">
    <name type="scientific">Cryobacterium fucosi</name>
    <dbReference type="NCBI Taxonomy" id="1259157"/>
    <lineage>
        <taxon>Bacteria</taxon>
        <taxon>Bacillati</taxon>
        <taxon>Actinomycetota</taxon>
        <taxon>Actinomycetes</taxon>
        <taxon>Micrococcales</taxon>
        <taxon>Microbacteriaceae</taxon>
        <taxon>Cryobacterium</taxon>
    </lineage>
</organism>
<evidence type="ECO:0000313" key="2">
    <source>
        <dbReference type="EMBL" id="TFD79433.1"/>
    </source>
</evidence>
<name>A0A4R9BAD3_9MICO</name>
<dbReference type="EMBL" id="SOHH01000053">
    <property type="protein sequence ID" value="TFD79433.1"/>
    <property type="molecule type" value="Genomic_DNA"/>
</dbReference>
<proteinExistence type="predicted"/>
<dbReference type="GO" id="GO:0030247">
    <property type="term" value="F:polysaccharide binding"/>
    <property type="evidence" value="ECO:0007669"/>
    <property type="project" value="InterPro"/>
</dbReference>
<dbReference type="GO" id="GO:0016740">
    <property type="term" value="F:transferase activity"/>
    <property type="evidence" value="ECO:0007669"/>
    <property type="project" value="UniProtKB-KW"/>
</dbReference>
<dbReference type="Gene3D" id="3.40.50.11090">
    <property type="match status" value="1"/>
</dbReference>
<dbReference type="RefSeq" id="WP_134522871.1">
    <property type="nucleotide sequence ID" value="NZ_SOHH01000053.1"/>
</dbReference>
<protein>
    <submittedName>
        <fullName evidence="2">Glycosyltransferase family 1 protein</fullName>
    </submittedName>
</protein>
<keyword evidence="3" id="KW-1185">Reference proteome</keyword>
<dbReference type="InterPro" id="IPR055050">
    <property type="entry name" value="WsaF_C"/>
</dbReference>
<gene>
    <name evidence="2" type="ORF">E3T48_05765</name>
</gene>
<dbReference type="AlphaFoldDB" id="A0A4R9BAD3"/>
<dbReference type="Proteomes" id="UP000298313">
    <property type="component" value="Unassembled WGS sequence"/>
</dbReference>
<sequence length="403" mass="43565">MSRRADLLGKTRRALAVGSSGIGQRIAQHAYRSTGAADLLFNLDLEDLLVEVPAELPVPSMRPERGRPLRIGWVTTPPAAGSGGHTTLFRIVEALEAAGHGCVLFLYDKHGLDVARLTSVIRENWPGMAAEIRDARAGIADIDAVVATSWESAHVIVKYAHSPMRRLYFIQDYEPFFYGQGAEHEFAAMTYRLPFRRIALGEMLDGMIREQTGLASDVVPFGCDSAVYHLPAVGTVRSGIVFYCRPETPRRGYQLACLTLMVFHRRHPDQEIHVYGAPPRGLSIPITFHGRLSTSALNELYGRTIAGLAMSFTNITLVAEEMLAAGNIPVVNDNPLAGLVLPNPHVRWAEPSAAALADALSTAVTADDLAGRAAAAAASVVGRSWTPTQDAVVRIIIEEVTGA</sequence>
<dbReference type="Gene3D" id="3.40.50.2000">
    <property type="entry name" value="Glycogen Phosphorylase B"/>
    <property type="match status" value="1"/>
</dbReference>
<reference evidence="2 3" key="1">
    <citation type="submission" date="2019-03" db="EMBL/GenBank/DDBJ databases">
        <title>Genomics of glacier-inhabiting Cryobacterium strains.</title>
        <authorList>
            <person name="Liu Q."/>
            <person name="Xin Y.-H."/>
        </authorList>
    </citation>
    <scope>NUCLEOTIDE SEQUENCE [LARGE SCALE GENOMIC DNA]</scope>
    <source>
        <strain evidence="2 3">Hh4</strain>
    </source>
</reference>
<keyword evidence="2" id="KW-0808">Transferase</keyword>